<evidence type="ECO:0000256" key="1">
    <source>
        <dbReference type="ARBA" id="ARBA00005750"/>
    </source>
</evidence>
<name>A0A6M3ZH05_BACSU</name>
<dbReference type="Gene3D" id="3.20.20.140">
    <property type="entry name" value="Metal-dependent hydrolases"/>
    <property type="match status" value="1"/>
</dbReference>
<dbReference type="Pfam" id="PF19567">
    <property type="entry name" value="CpsB_CapC"/>
    <property type="match status" value="1"/>
</dbReference>
<dbReference type="EC" id="3.1.3.48" evidence="5"/>
<evidence type="ECO:0000256" key="3">
    <source>
        <dbReference type="ARBA" id="ARBA00022912"/>
    </source>
</evidence>
<dbReference type="AlphaFoldDB" id="A0A6M3ZH05"/>
<accession>A0A6M3ZH05</accession>
<organism evidence="6">
    <name type="scientific">Bacillus subtilis (strain 168)</name>
    <dbReference type="NCBI Taxonomy" id="224308"/>
    <lineage>
        <taxon>Bacteria</taxon>
        <taxon>Bacillati</taxon>
        <taxon>Bacillota</taxon>
        <taxon>Bacilli</taxon>
        <taxon>Bacillales</taxon>
        <taxon>Bacillaceae</taxon>
        <taxon>Bacillus</taxon>
    </lineage>
</organism>
<gene>
    <name evidence="6" type="ORF">HIR78_20820</name>
</gene>
<dbReference type="PANTHER" id="PTHR39181">
    <property type="entry name" value="TYROSINE-PROTEIN PHOSPHATASE YWQE"/>
    <property type="match status" value="1"/>
</dbReference>
<protein>
    <recommendedName>
        <fullName evidence="5">Tyrosine-protein phosphatase</fullName>
        <ecNumber evidence="5">3.1.3.48</ecNumber>
    </recommendedName>
</protein>
<comment type="similarity">
    <text evidence="1 5">Belongs to the metallo-dependent hydrolases superfamily. CpsB/CapC family.</text>
</comment>
<dbReference type="GO" id="GO:0004725">
    <property type="term" value="F:protein tyrosine phosphatase activity"/>
    <property type="evidence" value="ECO:0007669"/>
    <property type="project" value="UniProtKB-UniRule"/>
</dbReference>
<evidence type="ECO:0000256" key="4">
    <source>
        <dbReference type="ARBA" id="ARBA00051722"/>
    </source>
</evidence>
<reference evidence="6" key="1">
    <citation type="submission" date="2020-04" db="EMBL/GenBank/DDBJ databases">
        <title>Phage recombination drives evolution of spore-forming Bacilli.</title>
        <authorList>
            <person name="Dragos A."/>
            <person name="Kovacs A.T."/>
        </authorList>
    </citation>
    <scope>NUCLEOTIDE SEQUENCE</scope>
    <source>
        <strain evidence="6">168</strain>
    </source>
</reference>
<evidence type="ECO:0000313" key="6">
    <source>
        <dbReference type="EMBL" id="QJP90309.1"/>
    </source>
</evidence>
<evidence type="ECO:0000256" key="5">
    <source>
        <dbReference type="PIRNR" id="PIRNR016557"/>
    </source>
</evidence>
<dbReference type="PIRSF" id="PIRSF016557">
    <property type="entry name" value="Caps_synth_CpsB"/>
    <property type="match status" value="1"/>
</dbReference>
<proteinExistence type="inferred from homology"/>
<keyword evidence="2 5" id="KW-0378">Hydrolase</keyword>
<sequence length="269" mass="30680">MIDIHCHILPAMDDGAGDSADSIEMARAAVRQGIRTIIATPHHNNGVYKNEPAAVREAADQLNKRLIKEDIPLHVLPGQEIRIYGEVEQDLAKRQLLSLNDTKYILIEFPFDHVPRYAEQLFYDLQLKGYIPVIAHPERNREIRENPSLLYHLVEKGAASQITSGSLAGIFGKQLKAFSLRLVEANLIHFVASDAHNVKTRNFHTQEALYVLEKEFGSELPYMLTENAELLLRNQTIFRQPPQPVKRRKLFGFFLTADSHFTTFFLRAI</sequence>
<dbReference type="InterPro" id="IPR016195">
    <property type="entry name" value="Pol/histidinol_Pase-like"/>
</dbReference>
<comment type="catalytic activity">
    <reaction evidence="4 5">
        <text>O-phospho-L-tyrosyl-[protein] + H2O = L-tyrosyl-[protein] + phosphate</text>
        <dbReference type="Rhea" id="RHEA:10684"/>
        <dbReference type="Rhea" id="RHEA-COMP:10136"/>
        <dbReference type="Rhea" id="RHEA-COMP:20101"/>
        <dbReference type="ChEBI" id="CHEBI:15377"/>
        <dbReference type="ChEBI" id="CHEBI:43474"/>
        <dbReference type="ChEBI" id="CHEBI:46858"/>
        <dbReference type="ChEBI" id="CHEBI:61978"/>
        <dbReference type="EC" id="3.1.3.48"/>
    </reaction>
</comment>
<dbReference type="InterPro" id="IPR016667">
    <property type="entry name" value="Caps_polysacc_synth_CpsB/CapC"/>
</dbReference>
<evidence type="ECO:0000256" key="2">
    <source>
        <dbReference type="ARBA" id="ARBA00022801"/>
    </source>
</evidence>
<dbReference type="GO" id="GO:0030145">
    <property type="term" value="F:manganese ion binding"/>
    <property type="evidence" value="ECO:0007669"/>
    <property type="project" value="UniProtKB-UniRule"/>
</dbReference>
<dbReference type="SUPFAM" id="SSF89550">
    <property type="entry name" value="PHP domain-like"/>
    <property type="match status" value="1"/>
</dbReference>
<keyword evidence="3 5" id="KW-0904">Protein phosphatase</keyword>
<dbReference type="EMBL" id="CP052842">
    <property type="protein sequence ID" value="QJP90309.1"/>
    <property type="molecule type" value="Genomic_DNA"/>
</dbReference>
<dbReference type="PANTHER" id="PTHR39181:SF1">
    <property type="entry name" value="TYROSINE-PROTEIN PHOSPHATASE YWQE"/>
    <property type="match status" value="1"/>
</dbReference>